<protein>
    <submittedName>
        <fullName evidence="2">Uncharacterized protein</fullName>
    </submittedName>
</protein>
<accession>W4MD43</accession>
<reference evidence="2 3" key="1">
    <citation type="journal article" date="2014" name="Nature">
        <title>An environmental bacterial taxon with a large and distinct metabolic repertoire.</title>
        <authorList>
            <person name="Wilson M.C."/>
            <person name="Mori T."/>
            <person name="Ruckert C."/>
            <person name="Uria A.R."/>
            <person name="Helf M.J."/>
            <person name="Takada K."/>
            <person name="Gernert C."/>
            <person name="Steffens U.A."/>
            <person name="Heycke N."/>
            <person name="Schmitt S."/>
            <person name="Rinke C."/>
            <person name="Helfrich E.J."/>
            <person name="Brachmann A.O."/>
            <person name="Gurgui C."/>
            <person name="Wakimoto T."/>
            <person name="Kracht M."/>
            <person name="Crusemann M."/>
            <person name="Hentschel U."/>
            <person name="Abe I."/>
            <person name="Matsunaga S."/>
            <person name="Kalinowski J."/>
            <person name="Takeyama H."/>
            <person name="Piel J."/>
        </authorList>
    </citation>
    <scope>NUCLEOTIDE SEQUENCE [LARGE SCALE GENOMIC DNA]</scope>
    <source>
        <strain evidence="3">TSY2</strain>
    </source>
</reference>
<proteinExistence type="predicted"/>
<keyword evidence="3" id="KW-1185">Reference proteome</keyword>
<name>W4MD43_9BACT</name>
<keyword evidence="1" id="KW-1133">Transmembrane helix</keyword>
<keyword evidence="1" id="KW-0812">Transmembrane</keyword>
<gene>
    <name evidence="2" type="ORF">ETSY2_08940</name>
</gene>
<sequence length="44" mass="4697">MSTWMVGYILITMAFGCLALGLGVFVMAPQPKSKAFKGSETLTV</sequence>
<dbReference type="HOGENOM" id="CLU_3213849_0_0_7"/>
<dbReference type="AlphaFoldDB" id="W4MD43"/>
<dbReference type="EMBL" id="AZHX01000361">
    <property type="protein sequence ID" value="ETX07826.1"/>
    <property type="molecule type" value="Genomic_DNA"/>
</dbReference>
<keyword evidence="1" id="KW-0472">Membrane</keyword>
<dbReference type="Proteomes" id="UP000019140">
    <property type="component" value="Unassembled WGS sequence"/>
</dbReference>
<evidence type="ECO:0000313" key="3">
    <source>
        <dbReference type="Proteomes" id="UP000019140"/>
    </source>
</evidence>
<feature type="transmembrane region" description="Helical" evidence="1">
    <location>
        <begin position="6"/>
        <end position="28"/>
    </location>
</feature>
<evidence type="ECO:0000313" key="2">
    <source>
        <dbReference type="EMBL" id="ETX07826.1"/>
    </source>
</evidence>
<organism evidence="2 3">
    <name type="scientific">Candidatus Entotheonella gemina</name>
    <dbReference type="NCBI Taxonomy" id="1429439"/>
    <lineage>
        <taxon>Bacteria</taxon>
        <taxon>Pseudomonadati</taxon>
        <taxon>Nitrospinota/Tectimicrobiota group</taxon>
        <taxon>Candidatus Tectimicrobiota</taxon>
        <taxon>Candidatus Entotheonellia</taxon>
        <taxon>Candidatus Entotheonellales</taxon>
        <taxon>Candidatus Entotheonellaceae</taxon>
        <taxon>Candidatus Entotheonella</taxon>
    </lineage>
</organism>
<evidence type="ECO:0000256" key="1">
    <source>
        <dbReference type="SAM" id="Phobius"/>
    </source>
</evidence>
<comment type="caution">
    <text evidence="2">The sequence shown here is derived from an EMBL/GenBank/DDBJ whole genome shotgun (WGS) entry which is preliminary data.</text>
</comment>